<dbReference type="Pfam" id="PF13569">
    <property type="entry name" value="DUF4132"/>
    <property type="match status" value="1"/>
</dbReference>
<name>A0A327W228_9BACT</name>
<dbReference type="RefSeq" id="WP_111592864.1">
    <property type="nucleotide sequence ID" value="NZ_QLMA01000004.1"/>
</dbReference>
<dbReference type="InterPro" id="IPR016024">
    <property type="entry name" value="ARM-type_fold"/>
</dbReference>
<protein>
    <submittedName>
        <fullName evidence="2">Uncharacterized protein DUF4132</fullName>
    </submittedName>
</protein>
<comment type="caution">
    <text evidence="2">The sequence shown here is derived from an EMBL/GenBank/DDBJ whole genome shotgun (WGS) entry which is preliminary data.</text>
</comment>
<dbReference type="EMBL" id="QLMA01000004">
    <property type="protein sequence ID" value="RAJ82346.1"/>
    <property type="molecule type" value="Genomic_DNA"/>
</dbReference>
<reference evidence="2 3" key="1">
    <citation type="submission" date="2018-06" db="EMBL/GenBank/DDBJ databases">
        <title>Genomic Encyclopedia of Archaeal and Bacterial Type Strains, Phase II (KMG-II): from individual species to whole genera.</title>
        <authorList>
            <person name="Goeker M."/>
        </authorList>
    </citation>
    <scope>NUCLEOTIDE SEQUENCE [LARGE SCALE GENOMIC DNA]</scope>
    <source>
        <strain evidence="2 3">DSM 29821</strain>
    </source>
</reference>
<dbReference type="Proteomes" id="UP000249819">
    <property type="component" value="Unassembled WGS sequence"/>
</dbReference>
<evidence type="ECO:0000313" key="3">
    <source>
        <dbReference type="Proteomes" id="UP000249819"/>
    </source>
</evidence>
<dbReference type="OrthoDB" id="9763697at2"/>
<dbReference type="SUPFAM" id="SSF48371">
    <property type="entry name" value="ARM repeat"/>
    <property type="match status" value="1"/>
</dbReference>
<evidence type="ECO:0000259" key="1">
    <source>
        <dbReference type="Pfam" id="PF13569"/>
    </source>
</evidence>
<gene>
    <name evidence="2" type="ORF">CLV59_104573</name>
</gene>
<dbReference type="InterPro" id="IPR011989">
    <property type="entry name" value="ARM-like"/>
</dbReference>
<proteinExistence type="predicted"/>
<dbReference type="InterPro" id="IPR025406">
    <property type="entry name" value="DUF4132"/>
</dbReference>
<feature type="domain" description="DUF4132" evidence="1">
    <location>
        <begin position="711"/>
        <end position="878"/>
    </location>
</feature>
<sequence>MPYTEEATQPIIERLKRRYFQHANETTIVSIQLFLTGRQATAPSLLTTDELAMAGALIPLLQLPDQWNDNDRLVLQLLSEPQVWEKNEHDFLKHMVPMLDMPGSSSSIVQRFSNFTQFLQQQGYSPEKIGSMLILYSNYGDNMDLMPLKFSPLRKFLQDLLRSTDQLTIQPYLQRWYQHNWNSLFFRLLSRSHPDHEMNYLEAKLLQQLPGYLHSELANTLLQHNYSKYEPLLLQIATAAANAGSVAVRLGVHLALTNFQPETYQANLLPLFRQYLEDFTSQPPAEEGTATTLLHAADRRSYPLSVIALHGLLQQDPAAGTAYVETFIRDKRMIQEECFDLLGQQPQQQILPILLNALENGYDIKLLLPVLDQYDPAAFADQLWPYTLHKLKSVRMAVATLLARDPQAYNKAAELLQHKKAEQRLAATLILCSINTPAARTLIQEALHNEINDDARDMMLETLGNTIQYTADMETVHYLIASAASRHKLSRPLEKWLDDQSLPLLWTTDGTQLPLEATRFLLYRMSRIKEMGADVEARPLLRLLDKTRNDEFAVALFNLYEQHEGDTRLKYLLATAALTGHKQLATALQDNIADWIKHRRPRQAEHGLAALALQAGSKSLQIVEYYANKYVTRKVALGTAARTALTRAAEELGLTLHELGDKAVPDLDFDGRYKPFDMKGDTWKGFVDLNFRIAYLNRKNRRPKTPPVAAAPETKRFFKSLQKQLPDMAIAQTKRLEQFLVNQRSWTATQWLELFLQNPLMFVFANRLIWAVYDEAGQLTTTFRCTEESRLHSVSGTEIQLPEYATVRLLHPLQLDETSLQQWRQHLTVNNVIPAFNQLDRNTALLTPAQHFQTQINDFEDIVMEQEALILHLQDKGWTPAINEEGKLYAFTKTDDIQQVTATVDVLSIYHETGIQCKLGNLYFTEILQESASLSSPQPVAADRLLPFLKVAPIFWAEAIADIASARMNTTLV</sequence>
<keyword evidence="3" id="KW-1185">Reference proteome</keyword>
<evidence type="ECO:0000313" key="2">
    <source>
        <dbReference type="EMBL" id="RAJ82346.1"/>
    </source>
</evidence>
<dbReference type="Gene3D" id="1.25.10.10">
    <property type="entry name" value="Leucine-rich Repeat Variant"/>
    <property type="match status" value="1"/>
</dbReference>
<dbReference type="AlphaFoldDB" id="A0A327W228"/>
<organism evidence="2 3">
    <name type="scientific">Chitinophaga dinghuensis</name>
    <dbReference type="NCBI Taxonomy" id="1539050"/>
    <lineage>
        <taxon>Bacteria</taxon>
        <taxon>Pseudomonadati</taxon>
        <taxon>Bacteroidota</taxon>
        <taxon>Chitinophagia</taxon>
        <taxon>Chitinophagales</taxon>
        <taxon>Chitinophagaceae</taxon>
        <taxon>Chitinophaga</taxon>
    </lineage>
</organism>
<accession>A0A327W228</accession>